<sequence length="132" mass="14469">MYNKTNKTLADSQDEGKFAESNLVAGEAFGIEVVSEVNDGAVQKNLSAMNAHKVFDMENGTTDVALAVILATSRNLQSAILKWVTLMSFSFLSSKSTTTAAHHFFMKKPQELSGLCGILYRCKRNLPFKLST</sequence>
<proteinExistence type="predicted"/>
<reference evidence="1 2" key="1">
    <citation type="journal article" date="2020" name="Mol. Biol. Evol.">
        <title>Distinct Expression and Methylation Patterns for Genes with Different Fates following a Single Whole-Genome Duplication in Flowering Plants.</title>
        <authorList>
            <person name="Shi T."/>
            <person name="Rahmani R.S."/>
            <person name="Gugger P.F."/>
            <person name="Wang M."/>
            <person name="Li H."/>
            <person name="Zhang Y."/>
            <person name="Li Z."/>
            <person name="Wang Q."/>
            <person name="Van de Peer Y."/>
            <person name="Marchal K."/>
            <person name="Chen J."/>
        </authorList>
    </citation>
    <scope>NUCLEOTIDE SEQUENCE [LARGE SCALE GENOMIC DNA]</scope>
    <source>
        <tissue evidence="1">Leaf</tissue>
    </source>
</reference>
<evidence type="ECO:0000313" key="1">
    <source>
        <dbReference type="EMBL" id="DAD32320.1"/>
    </source>
</evidence>
<evidence type="ECO:0000313" key="2">
    <source>
        <dbReference type="Proteomes" id="UP000607653"/>
    </source>
</evidence>
<protein>
    <submittedName>
        <fullName evidence="1">Uncharacterized protein</fullName>
    </submittedName>
</protein>
<gene>
    <name evidence="1" type="ORF">HUJ06_011171</name>
</gene>
<comment type="caution">
    <text evidence="1">The sequence shown here is derived from an EMBL/GenBank/DDBJ whole genome shotgun (WGS) entry which is preliminary data.</text>
</comment>
<keyword evidence="2" id="KW-1185">Reference proteome</keyword>
<dbReference type="AlphaFoldDB" id="A0A822YIB2"/>
<accession>A0A822YIB2</accession>
<organism evidence="1 2">
    <name type="scientific">Nelumbo nucifera</name>
    <name type="common">Sacred lotus</name>
    <dbReference type="NCBI Taxonomy" id="4432"/>
    <lineage>
        <taxon>Eukaryota</taxon>
        <taxon>Viridiplantae</taxon>
        <taxon>Streptophyta</taxon>
        <taxon>Embryophyta</taxon>
        <taxon>Tracheophyta</taxon>
        <taxon>Spermatophyta</taxon>
        <taxon>Magnoliopsida</taxon>
        <taxon>Proteales</taxon>
        <taxon>Nelumbonaceae</taxon>
        <taxon>Nelumbo</taxon>
    </lineage>
</organism>
<dbReference type="EMBL" id="DUZY01000003">
    <property type="protein sequence ID" value="DAD32320.1"/>
    <property type="molecule type" value="Genomic_DNA"/>
</dbReference>
<dbReference type="Proteomes" id="UP000607653">
    <property type="component" value="Unassembled WGS sequence"/>
</dbReference>
<name>A0A822YIB2_NELNU</name>